<dbReference type="OrthoDB" id="5168668at2"/>
<feature type="transmembrane region" description="Helical" evidence="5">
    <location>
        <begin position="365"/>
        <end position="385"/>
    </location>
</feature>
<feature type="domain" description="Major facilitator superfamily (MFS) profile" evidence="6">
    <location>
        <begin position="19"/>
        <end position="472"/>
    </location>
</feature>
<dbReference type="SUPFAM" id="SSF103473">
    <property type="entry name" value="MFS general substrate transporter"/>
    <property type="match status" value="1"/>
</dbReference>
<dbReference type="PANTHER" id="PTHR42718:SF42">
    <property type="entry name" value="EXPORT PROTEIN"/>
    <property type="match status" value="1"/>
</dbReference>
<feature type="transmembrane region" description="Helical" evidence="5">
    <location>
        <begin position="174"/>
        <end position="195"/>
    </location>
</feature>
<evidence type="ECO:0000256" key="2">
    <source>
        <dbReference type="ARBA" id="ARBA00022692"/>
    </source>
</evidence>
<reference evidence="7 8" key="1">
    <citation type="submission" date="2019-06" db="EMBL/GenBank/DDBJ databases">
        <title>Sequencing the genomes of 1000 actinobacteria strains.</title>
        <authorList>
            <person name="Klenk H.-P."/>
        </authorList>
    </citation>
    <scope>NUCLEOTIDE SEQUENCE [LARGE SCALE GENOMIC DNA]</scope>
    <source>
        <strain evidence="7 8">DSM 45511</strain>
    </source>
</reference>
<comment type="subcellular location">
    <subcellularLocation>
        <location evidence="1">Cell membrane</location>
        <topology evidence="1">Multi-pass membrane protein</topology>
    </subcellularLocation>
</comment>
<feature type="transmembrane region" description="Helical" evidence="5">
    <location>
        <begin position="143"/>
        <end position="168"/>
    </location>
</feature>
<accession>A0A543FVG1</accession>
<dbReference type="CDD" id="cd17321">
    <property type="entry name" value="MFS_MMR_MDR_like"/>
    <property type="match status" value="1"/>
</dbReference>
<feature type="transmembrane region" description="Helical" evidence="5">
    <location>
        <begin position="337"/>
        <end position="359"/>
    </location>
</feature>
<evidence type="ECO:0000256" key="1">
    <source>
        <dbReference type="ARBA" id="ARBA00004651"/>
    </source>
</evidence>
<dbReference type="Proteomes" id="UP000319818">
    <property type="component" value="Unassembled WGS sequence"/>
</dbReference>
<keyword evidence="3 5" id="KW-1133">Transmembrane helix</keyword>
<dbReference type="PROSITE" id="PS50850">
    <property type="entry name" value="MFS"/>
    <property type="match status" value="1"/>
</dbReference>
<dbReference type="InterPro" id="IPR011701">
    <property type="entry name" value="MFS"/>
</dbReference>
<keyword evidence="2 5" id="KW-0812">Transmembrane</keyword>
<name>A0A543FVG1_9PSEU</name>
<organism evidence="7 8">
    <name type="scientific">Pseudonocardia cypriaca</name>
    <dbReference type="NCBI Taxonomy" id="882449"/>
    <lineage>
        <taxon>Bacteria</taxon>
        <taxon>Bacillati</taxon>
        <taxon>Actinomycetota</taxon>
        <taxon>Actinomycetes</taxon>
        <taxon>Pseudonocardiales</taxon>
        <taxon>Pseudonocardiaceae</taxon>
        <taxon>Pseudonocardia</taxon>
    </lineage>
</organism>
<evidence type="ECO:0000256" key="5">
    <source>
        <dbReference type="SAM" id="Phobius"/>
    </source>
</evidence>
<protein>
    <submittedName>
        <fullName evidence="7">EmrB/QacA subfamily drug resistance transporter</fullName>
    </submittedName>
</protein>
<dbReference type="AlphaFoldDB" id="A0A543FVG1"/>
<evidence type="ECO:0000256" key="4">
    <source>
        <dbReference type="ARBA" id="ARBA00023136"/>
    </source>
</evidence>
<gene>
    <name evidence="7" type="ORF">FB388_5054</name>
</gene>
<evidence type="ECO:0000313" key="7">
    <source>
        <dbReference type="EMBL" id="TQM37835.1"/>
    </source>
</evidence>
<feature type="transmembrane region" description="Helical" evidence="5">
    <location>
        <begin position="55"/>
        <end position="73"/>
    </location>
</feature>
<dbReference type="Gene3D" id="1.20.1250.20">
    <property type="entry name" value="MFS general substrate transporter like domains"/>
    <property type="match status" value="1"/>
</dbReference>
<evidence type="ECO:0000259" key="6">
    <source>
        <dbReference type="PROSITE" id="PS50850"/>
    </source>
</evidence>
<feature type="transmembrane region" description="Helical" evidence="5">
    <location>
        <begin position="85"/>
        <end position="104"/>
    </location>
</feature>
<dbReference type="GO" id="GO:0005886">
    <property type="term" value="C:plasma membrane"/>
    <property type="evidence" value="ECO:0007669"/>
    <property type="project" value="UniProtKB-SubCell"/>
</dbReference>
<feature type="transmembrane region" description="Helical" evidence="5">
    <location>
        <begin position="273"/>
        <end position="295"/>
    </location>
</feature>
<dbReference type="InterPro" id="IPR020846">
    <property type="entry name" value="MFS_dom"/>
</dbReference>
<feature type="transmembrane region" description="Helical" evidence="5">
    <location>
        <begin position="445"/>
        <end position="468"/>
    </location>
</feature>
<dbReference type="RefSeq" id="WP_142104597.1">
    <property type="nucleotide sequence ID" value="NZ_VFPH01000002.1"/>
</dbReference>
<feature type="transmembrane region" description="Helical" evidence="5">
    <location>
        <begin position="307"/>
        <end position="330"/>
    </location>
</feature>
<feature type="transmembrane region" description="Helical" evidence="5">
    <location>
        <begin position="207"/>
        <end position="226"/>
    </location>
</feature>
<dbReference type="GO" id="GO:0022857">
    <property type="term" value="F:transmembrane transporter activity"/>
    <property type="evidence" value="ECO:0007669"/>
    <property type="project" value="InterPro"/>
</dbReference>
<feature type="transmembrane region" description="Helical" evidence="5">
    <location>
        <begin position="406"/>
        <end position="425"/>
    </location>
</feature>
<proteinExistence type="predicted"/>
<comment type="caution">
    <text evidence="7">The sequence shown here is derived from an EMBL/GenBank/DDBJ whole genome shotgun (WGS) entry which is preliminary data.</text>
</comment>
<keyword evidence="8" id="KW-1185">Reference proteome</keyword>
<dbReference type="Pfam" id="PF07690">
    <property type="entry name" value="MFS_1"/>
    <property type="match status" value="1"/>
</dbReference>
<feature type="transmembrane region" description="Helical" evidence="5">
    <location>
        <begin position="232"/>
        <end position="253"/>
    </location>
</feature>
<dbReference type="Gene3D" id="1.20.1720.10">
    <property type="entry name" value="Multidrug resistance protein D"/>
    <property type="match status" value="1"/>
</dbReference>
<keyword evidence="4 5" id="KW-0472">Membrane</keyword>
<dbReference type="PANTHER" id="PTHR42718">
    <property type="entry name" value="MAJOR FACILITATOR SUPERFAMILY MULTIDRUG TRANSPORTER MFSC"/>
    <property type="match status" value="1"/>
</dbReference>
<dbReference type="InterPro" id="IPR036259">
    <property type="entry name" value="MFS_trans_sf"/>
</dbReference>
<sequence>MSRDQAVRPAPVTRGAWLVLAATALAGMMDGIDATALAVANPVLARDLHAGLPELEALTVGYMLAMAMALVPAGALADRIGHRRVFLAGLTGFVISSLLIGLTGAVPAMIALRVLQGAAGAMLAASSLALLRHAFTPERLKVAIGLWSCGLAVALLAGPFIGGALVQFVHWRAIFFVNVPIGAVAFALALVPAAADGHRPQPSRFDTAGAVLLTCAVFTLVAGITRAQVDGWTAPVPLAALVGAAVLTVAFALRERRAADPLLPPAVVRSRRLLVALAVIMSAGLVHFGTAFYYALYLQQVRGFSPVAAGAGLLPLIGLVAVGAPASGLLNRRYGPGLPIVSGLGLLCAGAAGLSAFGADAALPVVLACVLPMGLGIGLANPTAVEVAISAAPPEHAGRVAGLQQTALMVSGSLGAAVFGSIIAADAPEFAGRAVAVDAGRFIAGFGNATLFGAALTLLATAVAAATFRART</sequence>
<feature type="transmembrane region" description="Helical" evidence="5">
    <location>
        <begin position="110"/>
        <end position="131"/>
    </location>
</feature>
<dbReference type="EMBL" id="VFPH01000002">
    <property type="protein sequence ID" value="TQM37835.1"/>
    <property type="molecule type" value="Genomic_DNA"/>
</dbReference>
<evidence type="ECO:0000256" key="3">
    <source>
        <dbReference type="ARBA" id="ARBA00022989"/>
    </source>
</evidence>
<evidence type="ECO:0000313" key="8">
    <source>
        <dbReference type="Proteomes" id="UP000319818"/>
    </source>
</evidence>